<proteinExistence type="predicted"/>
<organism evidence="1 2">
    <name type="scientific">Rhizopogon vesiculosus</name>
    <dbReference type="NCBI Taxonomy" id="180088"/>
    <lineage>
        <taxon>Eukaryota</taxon>
        <taxon>Fungi</taxon>
        <taxon>Dikarya</taxon>
        <taxon>Basidiomycota</taxon>
        <taxon>Agaricomycotina</taxon>
        <taxon>Agaricomycetes</taxon>
        <taxon>Agaricomycetidae</taxon>
        <taxon>Boletales</taxon>
        <taxon>Suillineae</taxon>
        <taxon>Rhizopogonaceae</taxon>
        <taxon>Rhizopogon</taxon>
    </lineage>
</organism>
<comment type="caution">
    <text evidence="1">The sequence shown here is derived from an EMBL/GenBank/DDBJ whole genome shotgun (WGS) entry which is preliminary data.</text>
</comment>
<dbReference type="EMBL" id="LVVM01002692">
    <property type="protein sequence ID" value="OJA16102.1"/>
    <property type="molecule type" value="Genomic_DNA"/>
</dbReference>
<evidence type="ECO:0000313" key="2">
    <source>
        <dbReference type="Proteomes" id="UP000183567"/>
    </source>
</evidence>
<gene>
    <name evidence="1" type="ORF">AZE42_14113</name>
</gene>
<accession>A0A1J8Q3B2</accession>
<keyword evidence="2" id="KW-1185">Reference proteome</keyword>
<sequence>AKDLPKTSALPKPPAYERSHLTLSDWLSVVRYHDDNQPIS</sequence>
<feature type="non-terminal residue" evidence="1">
    <location>
        <position position="1"/>
    </location>
</feature>
<evidence type="ECO:0000313" key="1">
    <source>
        <dbReference type="EMBL" id="OJA16102.1"/>
    </source>
</evidence>
<reference evidence="1 2" key="1">
    <citation type="submission" date="2016-03" db="EMBL/GenBank/DDBJ databases">
        <title>Comparative genomics of the ectomycorrhizal sister species Rhizopogon vinicolor and Rhizopogon vesiculosus (Basidiomycota: Boletales) reveals a divergence of the mating type B locus.</title>
        <authorList>
            <person name="Mujic A.B."/>
            <person name="Kuo A."/>
            <person name="Tritt A."/>
            <person name="Lipzen A."/>
            <person name="Chen C."/>
            <person name="Johnson J."/>
            <person name="Sharma A."/>
            <person name="Barry K."/>
            <person name="Grigoriev I.V."/>
            <person name="Spatafora J.W."/>
        </authorList>
    </citation>
    <scope>NUCLEOTIDE SEQUENCE [LARGE SCALE GENOMIC DNA]</scope>
    <source>
        <strain evidence="1 2">AM-OR11-056</strain>
    </source>
</reference>
<name>A0A1J8Q3B2_9AGAM</name>
<dbReference type="AlphaFoldDB" id="A0A1J8Q3B2"/>
<dbReference type="Proteomes" id="UP000183567">
    <property type="component" value="Unassembled WGS sequence"/>
</dbReference>
<protein>
    <submittedName>
        <fullName evidence="1">Uncharacterized protein</fullName>
    </submittedName>
</protein>
<dbReference type="OrthoDB" id="3180757at2759"/>